<feature type="region of interest" description="Disordered" evidence="1">
    <location>
        <begin position="1"/>
        <end position="59"/>
    </location>
</feature>
<comment type="caution">
    <text evidence="2">The sequence shown here is derived from an EMBL/GenBank/DDBJ whole genome shotgun (WGS) entry which is preliminary data.</text>
</comment>
<gene>
    <name evidence="2" type="ORF">WMY93_034150</name>
</gene>
<dbReference type="EMBL" id="JBBPFD010000382">
    <property type="protein sequence ID" value="KAK7879068.1"/>
    <property type="molecule type" value="Genomic_DNA"/>
</dbReference>
<feature type="compositionally biased region" description="Low complexity" evidence="1">
    <location>
        <begin position="198"/>
        <end position="214"/>
    </location>
</feature>
<keyword evidence="3" id="KW-1185">Reference proteome</keyword>
<feature type="region of interest" description="Disordered" evidence="1">
    <location>
        <begin position="153"/>
        <end position="227"/>
    </location>
</feature>
<name>A0AAW0MFI5_9GOBI</name>
<evidence type="ECO:0000256" key="1">
    <source>
        <dbReference type="SAM" id="MobiDB-lite"/>
    </source>
</evidence>
<feature type="compositionally biased region" description="Polar residues" evidence="1">
    <location>
        <begin position="1"/>
        <end position="10"/>
    </location>
</feature>
<organism evidence="2 3">
    <name type="scientific">Mugilogobius chulae</name>
    <name type="common">yellowstripe goby</name>
    <dbReference type="NCBI Taxonomy" id="88201"/>
    <lineage>
        <taxon>Eukaryota</taxon>
        <taxon>Metazoa</taxon>
        <taxon>Chordata</taxon>
        <taxon>Craniata</taxon>
        <taxon>Vertebrata</taxon>
        <taxon>Euteleostomi</taxon>
        <taxon>Actinopterygii</taxon>
        <taxon>Neopterygii</taxon>
        <taxon>Teleostei</taxon>
        <taxon>Neoteleostei</taxon>
        <taxon>Acanthomorphata</taxon>
        <taxon>Gobiaria</taxon>
        <taxon>Gobiiformes</taxon>
        <taxon>Gobioidei</taxon>
        <taxon>Gobiidae</taxon>
        <taxon>Gobionellinae</taxon>
        <taxon>Mugilogobius</taxon>
    </lineage>
</organism>
<accession>A0AAW0MFI5</accession>
<proteinExistence type="predicted"/>
<evidence type="ECO:0000313" key="3">
    <source>
        <dbReference type="Proteomes" id="UP001460270"/>
    </source>
</evidence>
<protein>
    <submittedName>
        <fullName evidence="2">Uncharacterized protein</fullName>
    </submittedName>
</protein>
<evidence type="ECO:0000313" key="2">
    <source>
        <dbReference type="EMBL" id="KAK7879068.1"/>
    </source>
</evidence>
<feature type="compositionally biased region" description="Low complexity" evidence="1">
    <location>
        <begin position="14"/>
        <end position="42"/>
    </location>
</feature>
<dbReference type="Proteomes" id="UP001460270">
    <property type="component" value="Unassembled WGS sequence"/>
</dbReference>
<sequence length="262" mass="27439">MPTAVTTTAPVSRLPKFTPTSSSSFSSATTTTRLTKPTLTPKNSSANADMGQAASVNHAQSVSSTTSRIVNGFYNHSVANAGAKTSLLNGNAKQGGFIRAPTNFTAKWRKENVEDASADFEYRSGKSAGCKKSPVSFAGKTRVALNQNAISSPKVVQKKKRVAAGGEEAGGEQVSLQRQHRRGAEREADGRGQSQVQESDASAAEAGNGANPAAKSRAYSTNRAERKVTAASMLPTATVKKPLLLPPRQNAAGNFKIRAGVF</sequence>
<dbReference type="AlphaFoldDB" id="A0AAW0MFI5"/>
<reference evidence="3" key="1">
    <citation type="submission" date="2024-04" db="EMBL/GenBank/DDBJ databases">
        <title>Salinicola lusitanus LLJ914,a marine bacterium isolated from the Okinawa Trough.</title>
        <authorList>
            <person name="Li J."/>
        </authorList>
    </citation>
    <scope>NUCLEOTIDE SEQUENCE [LARGE SCALE GENOMIC DNA]</scope>
</reference>